<feature type="region of interest" description="Disordered" evidence="10">
    <location>
        <begin position="444"/>
        <end position="476"/>
    </location>
</feature>
<evidence type="ECO:0000256" key="8">
    <source>
        <dbReference type="ARBA" id="ARBA00030686"/>
    </source>
</evidence>
<reference evidence="12" key="1">
    <citation type="submission" date="2023-08" db="EMBL/GenBank/DDBJ databases">
        <authorList>
            <person name="Audoor S."/>
            <person name="Bilcke G."/>
        </authorList>
    </citation>
    <scope>NUCLEOTIDE SEQUENCE</scope>
</reference>
<keyword evidence="11" id="KW-0812">Transmembrane</keyword>
<dbReference type="InterPro" id="IPR036087">
    <property type="entry name" value="Nict_dMeBzImd_PRibTrfase_sf"/>
</dbReference>
<dbReference type="Proteomes" id="UP001295423">
    <property type="component" value="Unassembled WGS sequence"/>
</dbReference>
<keyword evidence="13" id="KW-1185">Reference proteome</keyword>
<keyword evidence="7" id="KW-0808">Transferase</keyword>
<dbReference type="GO" id="GO:0008939">
    <property type="term" value="F:nicotinate-nucleotide-dimethylbenzimidazole phosphoribosyltransferase activity"/>
    <property type="evidence" value="ECO:0007669"/>
    <property type="project" value="UniProtKB-EC"/>
</dbReference>
<dbReference type="InterPro" id="IPR003805">
    <property type="entry name" value="CobS"/>
</dbReference>
<name>A0AAD2FZ54_9STRA</name>
<proteinExistence type="inferred from homology"/>
<evidence type="ECO:0000256" key="2">
    <source>
        <dbReference type="ARBA" id="ARBA00007110"/>
    </source>
</evidence>
<accession>A0AAD2FZ54</accession>
<dbReference type="EMBL" id="CAKOGP040001947">
    <property type="protein sequence ID" value="CAJ1957490.1"/>
    <property type="molecule type" value="Genomic_DNA"/>
</dbReference>
<comment type="pathway">
    <text evidence="1">Nucleoside biosynthesis; alpha-ribazole biosynthesis; alpha-ribazole from 5,6-dimethylbenzimidazole: step 1/2.</text>
</comment>
<sequence length="856" mass="92131">MVVDPAIESRRCKDYDIPIDKSNKNTPESIDNRKCKAYDIPIENRKCKDYDIPIEYRKCEANDTNMNKDCDDKKYKDNASSIKEKASAKGCGNSNSDPHESSVISKDEIASRVIKEGVTRDQIEEEIKSFLQVPFRWQNEVRSFWTICLFLTRLRCPPWVDLHPGFLMRGMYFFPVVGTLVGLAMAISFDFFHQSLGFPPTIAAAISTAAGWAATNCFHEDGLCDSADGLGGGWRPDQILKIMTDSRVGTYGCATFCLYTIAKVQLLAALGESCWEFGASRGAGPAMVVSQSVGRIAAPYLLRLFDYIDDENGPKSSFYAFLKSAKYLVSWPRAILGIAFGSTIALVVFGPEVALLVIPSVLALAHLSGRYGRIRMGGVMGDFLGAVICLSEILVLCCLLFVQSHDSVVSGLKQMMQGAAFVRFLLYILAREAWTRIANEFPNPASASQKKKGTEGEATIQEKPKSTEPKDNAPKQKANEILANPKSTFQERLTAVQSYLDVLAKPVGSLGTLEAWAARLAALHRSLSPNVDRVACLIFAGDHGVAAPKAQGGEECSAYPQAVTKSVLLGLHREVAGASVLAKGNNVDLRVVDVGVILGDDQGPFENSSVVKVSSRKLLHGTQNFCVEPAMSEAECERCMIVGRKSLNEFVEETSAKAVVLGEIGIGNTTSSSALIAIMTSKSAREVCGGGAFVTKEASQEVILKKIDVVERALSRHFGANASRQVNVQGLEALAKLGGAEIASLVGAFLEASTREIPVLVDGFIATAAALVAVAISPNVCNVLFFTSQSAEIGQRAALEKIQEIATANELPIDNIPALSMGLRMGEGTAALLAVPILRSSANVLSDMATIQDILS</sequence>
<dbReference type="Gene3D" id="1.10.1610.10">
    <property type="match status" value="1"/>
</dbReference>
<evidence type="ECO:0000256" key="1">
    <source>
        <dbReference type="ARBA" id="ARBA00005049"/>
    </source>
</evidence>
<dbReference type="EC" id="2.4.2.21" evidence="3"/>
<dbReference type="Pfam" id="PF02277">
    <property type="entry name" value="DBI_PRT"/>
    <property type="match status" value="1"/>
</dbReference>
<feature type="transmembrane region" description="Helical" evidence="11">
    <location>
        <begin position="172"/>
        <end position="192"/>
    </location>
</feature>
<feature type="compositionally biased region" description="Basic and acidic residues" evidence="10">
    <location>
        <begin position="452"/>
        <end position="476"/>
    </location>
</feature>
<evidence type="ECO:0000256" key="4">
    <source>
        <dbReference type="ARBA" id="ARBA00015486"/>
    </source>
</evidence>
<dbReference type="AlphaFoldDB" id="A0AAD2FZ54"/>
<dbReference type="InterPro" id="IPR003200">
    <property type="entry name" value="Nict_dMeBzImd_PRibTrfase"/>
</dbReference>
<evidence type="ECO:0000256" key="3">
    <source>
        <dbReference type="ARBA" id="ARBA00011991"/>
    </source>
</evidence>
<protein>
    <recommendedName>
        <fullName evidence="4">Nicotinate-nucleotide--dimethylbenzimidazole phosphoribosyltransferase</fullName>
        <ecNumber evidence="3">2.4.2.21</ecNumber>
    </recommendedName>
    <alternativeName>
        <fullName evidence="8">N(1)-alpha-phosphoribosyltransferase</fullName>
    </alternativeName>
</protein>
<evidence type="ECO:0000313" key="12">
    <source>
        <dbReference type="EMBL" id="CAJ1957490.1"/>
    </source>
</evidence>
<comment type="similarity">
    <text evidence="2">Belongs to the CobT family.</text>
</comment>
<dbReference type="GO" id="GO:0051073">
    <property type="term" value="F:adenosylcobinamide-GDP ribazoletransferase activity"/>
    <property type="evidence" value="ECO:0007669"/>
    <property type="project" value="InterPro"/>
</dbReference>
<dbReference type="PANTHER" id="PTHR43463:SF1">
    <property type="entry name" value="NICOTINATE-NUCLEOTIDE--DIMETHYLBENZIMIDAZOLE PHOSPHORIBOSYLTRANSFERASE"/>
    <property type="match status" value="1"/>
</dbReference>
<gene>
    <name evidence="12" type="ORF">CYCCA115_LOCUS16737</name>
</gene>
<dbReference type="InterPro" id="IPR023195">
    <property type="entry name" value="Nict_dMeBzImd_PRibTrfase_N"/>
</dbReference>
<evidence type="ECO:0000256" key="9">
    <source>
        <dbReference type="ARBA" id="ARBA00047340"/>
    </source>
</evidence>
<dbReference type="PANTHER" id="PTHR43463">
    <property type="entry name" value="NICOTINATE-NUCLEOTIDE--DIMETHYLBENZIMIDAZOLE PHOSPHORIBOSYLTRANSFERASE"/>
    <property type="match status" value="1"/>
</dbReference>
<dbReference type="HAMAP" id="MF_00719">
    <property type="entry name" value="CobS"/>
    <property type="match status" value="1"/>
</dbReference>
<feature type="transmembrane region" description="Helical" evidence="11">
    <location>
        <begin position="379"/>
        <end position="402"/>
    </location>
</feature>
<dbReference type="Pfam" id="PF02654">
    <property type="entry name" value="CobS"/>
    <property type="match status" value="1"/>
</dbReference>
<keyword evidence="11" id="KW-1133">Transmembrane helix</keyword>
<keyword evidence="11" id="KW-0472">Membrane</keyword>
<comment type="caution">
    <text evidence="12">The sequence shown here is derived from an EMBL/GenBank/DDBJ whole genome shotgun (WGS) entry which is preliminary data.</text>
</comment>
<dbReference type="Gene3D" id="3.40.50.10210">
    <property type="match status" value="1"/>
</dbReference>
<organism evidence="12 13">
    <name type="scientific">Cylindrotheca closterium</name>
    <dbReference type="NCBI Taxonomy" id="2856"/>
    <lineage>
        <taxon>Eukaryota</taxon>
        <taxon>Sar</taxon>
        <taxon>Stramenopiles</taxon>
        <taxon>Ochrophyta</taxon>
        <taxon>Bacillariophyta</taxon>
        <taxon>Bacillariophyceae</taxon>
        <taxon>Bacillariophycidae</taxon>
        <taxon>Bacillariales</taxon>
        <taxon>Bacillariaceae</taxon>
        <taxon>Cylindrotheca</taxon>
    </lineage>
</organism>
<evidence type="ECO:0000256" key="5">
    <source>
        <dbReference type="ARBA" id="ARBA00022573"/>
    </source>
</evidence>
<dbReference type="SUPFAM" id="SSF52733">
    <property type="entry name" value="Nicotinate mononucleotide:5,6-dimethylbenzimidazole phosphoribosyltransferase (CobT)"/>
    <property type="match status" value="1"/>
</dbReference>
<feature type="transmembrane region" description="Helical" evidence="11">
    <location>
        <begin position="334"/>
        <end position="367"/>
    </location>
</feature>
<keyword evidence="6" id="KW-0328">Glycosyltransferase</keyword>
<keyword evidence="5" id="KW-0169">Cobalamin biosynthesis</keyword>
<dbReference type="GO" id="GO:0008818">
    <property type="term" value="F:cobalamin 5'-phosphate synthase activity"/>
    <property type="evidence" value="ECO:0007669"/>
    <property type="project" value="InterPro"/>
</dbReference>
<evidence type="ECO:0000313" key="13">
    <source>
        <dbReference type="Proteomes" id="UP001295423"/>
    </source>
</evidence>
<evidence type="ECO:0000256" key="10">
    <source>
        <dbReference type="SAM" id="MobiDB-lite"/>
    </source>
</evidence>
<evidence type="ECO:0000256" key="7">
    <source>
        <dbReference type="ARBA" id="ARBA00022679"/>
    </source>
</evidence>
<comment type="catalytic activity">
    <reaction evidence="9">
        <text>5,6-dimethylbenzimidazole + nicotinate beta-D-ribonucleotide = alpha-ribazole 5'-phosphate + nicotinate + H(+)</text>
        <dbReference type="Rhea" id="RHEA:11196"/>
        <dbReference type="ChEBI" id="CHEBI:15378"/>
        <dbReference type="ChEBI" id="CHEBI:15890"/>
        <dbReference type="ChEBI" id="CHEBI:32544"/>
        <dbReference type="ChEBI" id="CHEBI:57502"/>
        <dbReference type="ChEBI" id="CHEBI:57918"/>
        <dbReference type="EC" id="2.4.2.21"/>
    </reaction>
</comment>
<dbReference type="CDD" id="cd02439">
    <property type="entry name" value="DMB-PRT_CobT"/>
    <property type="match status" value="1"/>
</dbReference>
<evidence type="ECO:0000256" key="6">
    <source>
        <dbReference type="ARBA" id="ARBA00022676"/>
    </source>
</evidence>
<evidence type="ECO:0000256" key="11">
    <source>
        <dbReference type="SAM" id="Phobius"/>
    </source>
</evidence>